<reference evidence="13 14" key="1">
    <citation type="journal article" date="2018" name="Genome Biol. Evol.">
        <title>The Genome Sequence of "Candidatus Fokinia solitaria": Insights on Reductive Evolution in Rickettsiales.</title>
        <authorList>
            <person name="Floriano A.M."/>
            <person name="Castelli M."/>
            <person name="Krenek S."/>
            <person name="Berendonk T.U."/>
            <person name="Bazzocchi C."/>
            <person name="Petroni G."/>
            <person name="Sassera D."/>
        </authorList>
    </citation>
    <scope>NUCLEOTIDE SEQUENCE [LARGE SCALE GENOMIC DNA]</scope>
    <source>
        <strain evidence="13">Rio ETE_ALG 3VII</strain>
    </source>
</reference>
<feature type="transmembrane region" description="Helical" evidence="10">
    <location>
        <begin position="131"/>
        <end position="150"/>
    </location>
</feature>
<feature type="transmembrane region" description="Helical" evidence="10">
    <location>
        <begin position="104"/>
        <end position="125"/>
    </location>
</feature>
<proteinExistence type="inferred from homology"/>
<evidence type="ECO:0000256" key="10">
    <source>
        <dbReference type="SAM" id="Phobius"/>
    </source>
</evidence>
<dbReference type="Gene3D" id="3.40.50.300">
    <property type="entry name" value="P-loop containing nucleotide triphosphate hydrolases"/>
    <property type="match status" value="1"/>
</dbReference>
<name>A0A2U8BRA4_9RICK</name>
<keyword evidence="8 10" id="KW-0472">Membrane</keyword>
<dbReference type="PROSITE" id="PS50893">
    <property type="entry name" value="ABC_TRANSPORTER_2"/>
    <property type="match status" value="1"/>
</dbReference>
<evidence type="ECO:0000256" key="7">
    <source>
        <dbReference type="ARBA" id="ARBA00022989"/>
    </source>
</evidence>
<dbReference type="InterPro" id="IPR027417">
    <property type="entry name" value="P-loop_NTPase"/>
</dbReference>
<dbReference type="PROSITE" id="PS00211">
    <property type="entry name" value="ABC_TRANSPORTER_1"/>
    <property type="match status" value="1"/>
</dbReference>
<evidence type="ECO:0000256" key="8">
    <source>
        <dbReference type="ARBA" id="ARBA00023136"/>
    </source>
</evidence>
<evidence type="ECO:0000256" key="1">
    <source>
        <dbReference type="ARBA" id="ARBA00004651"/>
    </source>
</evidence>
<keyword evidence="7 10" id="KW-1133">Transmembrane helix</keyword>
<dbReference type="Proteomes" id="UP000244519">
    <property type="component" value="Chromosome"/>
</dbReference>
<comment type="similarity">
    <text evidence="2">Belongs to the ABC transporter superfamily.</text>
</comment>
<evidence type="ECO:0000256" key="3">
    <source>
        <dbReference type="ARBA" id="ARBA00022448"/>
    </source>
</evidence>
<gene>
    <name evidence="13" type="ORF">Fsol_00045</name>
</gene>
<feature type="domain" description="ABC transporter" evidence="11">
    <location>
        <begin position="310"/>
        <end position="544"/>
    </location>
</feature>
<feature type="transmembrane region" description="Helical" evidence="10">
    <location>
        <begin position="223"/>
        <end position="245"/>
    </location>
</feature>
<evidence type="ECO:0000256" key="6">
    <source>
        <dbReference type="ARBA" id="ARBA00022840"/>
    </source>
</evidence>
<protein>
    <submittedName>
        <fullName evidence="13">Putative ABC ATP-binding/permease protein</fullName>
    </submittedName>
</protein>
<dbReference type="InterPro" id="IPR011527">
    <property type="entry name" value="ABC1_TM_dom"/>
</dbReference>
<feature type="domain" description="ABC transmembrane type-1" evidence="12">
    <location>
        <begin position="1"/>
        <end position="276"/>
    </location>
</feature>
<evidence type="ECO:0000256" key="4">
    <source>
        <dbReference type="ARBA" id="ARBA00022692"/>
    </source>
</evidence>
<keyword evidence="14" id="KW-1185">Reference proteome</keyword>
<dbReference type="GO" id="GO:0034040">
    <property type="term" value="F:ATPase-coupled lipid transmembrane transporter activity"/>
    <property type="evidence" value="ECO:0007669"/>
    <property type="project" value="TreeGrafter"/>
</dbReference>
<feature type="transmembrane region" description="Helical" evidence="10">
    <location>
        <begin position="30"/>
        <end position="54"/>
    </location>
</feature>
<dbReference type="GO" id="GO:0005886">
    <property type="term" value="C:plasma membrane"/>
    <property type="evidence" value="ECO:0007669"/>
    <property type="project" value="UniProtKB-SubCell"/>
</dbReference>
<dbReference type="SUPFAM" id="SSF52540">
    <property type="entry name" value="P-loop containing nucleoside triphosphate hydrolases"/>
    <property type="match status" value="1"/>
</dbReference>
<evidence type="ECO:0000259" key="11">
    <source>
        <dbReference type="PROSITE" id="PS50893"/>
    </source>
</evidence>
<keyword evidence="3" id="KW-0813">Transport</keyword>
<dbReference type="Pfam" id="PF00664">
    <property type="entry name" value="ABC_membrane"/>
    <property type="match status" value="1"/>
</dbReference>
<evidence type="ECO:0000313" key="14">
    <source>
        <dbReference type="Proteomes" id="UP000244519"/>
    </source>
</evidence>
<dbReference type="GO" id="GO:0016887">
    <property type="term" value="F:ATP hydrolysis activity"/>
    <property type="evidence" value="ECO:0007669"/>
    <property type="project" value="InterPro"/>
</dbReference>
<organism evidence="13 14">
    <name type="scientific">Candidatus Fokinia solitaria</name>
    <dbReference type="NCBI Taxonomy" id="1802984"/>
    <lineage>
        <taxon>Bacteria</taxon>
        <taxon>Pseudomonadati</taxon>
        <taxon>Pseudomonadota</taxon>
        <taxon>Alphaproteobacteria</taxon>
        <taxon>Rickettsiales</taxon>
        <taxon>Candidatus Midichloriaceae</taxon>
        <taxon>Candidatus Fokinia</taxon>
    </lineage>
</organism>
<dbReference type="EMBL" id="CP025989">
    <property type="protein sequence ID" value="AWD32858.1"/>
    <property type="molecule type" value="Genomic_DNA"/>
</dbReference>
<dbReference type="InterPro" id="IPR017871">
    <property type="entry name" value="ABC_transporter-like_CS"/>
</dbReference>
<dbReference type="GO" id="GO:0005524">
    <property type="term" value="F:ATP binding"/>
    <property type="evidence" value="ECO:0007669"/>
    <property type="project" value="UniProtKB-KW"/>
</dbReference>
<dbReference type="InterPro" id="IPR003439">
    <property type="entry name" value="ABC_transporter-like_ATP-bd"/>
</dbReference>
<dbReference type="Gene3D" id="1.20.1560.10">
    <property type="entry name" value="ABC transporter type 1, transmembrane domain"/>
    <property type="match status" value="1"/>
</dbReference>
<accession>A0A2U8BRA4</accession>
<comment type="function">
    <text evidence="9">Part of an ABC transporter complex. Transmembrane domains (TMD) form a pore in the inner membrane and the ATP-binding domain (NBD) is responsible for energy generation.</text>
</comment>
<dbReference type="GO" id="GO:0140359">
    <property type="term" value="F:ABC-type transporter activity"/>
    <property type="evidence" value="ECO:0007669"/>
    <property type="project" value="InterPro"/>
</dbReference>
<dbReference type="SMART" id="SM00382">
    <property type="entry name" value="AAA"/>
    <property type="match status" value="1"/>
</dbReference>
<dbReference type="InterPro" id="IPR003593">
    <property type="entry name" value="AAA+_ATPase"/>
</dbReference>
<dbReference type="FunFam" id="3.40.50.300:FF:000287">
    <property type="entry name" value="Multidrug ABC transporter ATP-binding protein"/>
    <property type="match status" value="1"/>
</dbReference>
<dbReference type="InterPro" id="IPR036640">
    <property type="entry name" value="ABC1_TM_sf"/>
</dbReference>
<keyword evidence="6 13" id="KW-0067">ATP-binding</keyword>
<comment type="subcellular location">
    <subcellularLocation>
        <location evidence="1">Cell membrane</location>
        <topology evidence="1">Multi-pass membrane protein</topology>
    </subcellularLocation>
</comment>
<evidence type="ECO:0000259" key="12">
    <source>
        <dbReference type="PROSITE" id="PS50929"/>
    </source>
</evidence>
<dbReference type="KEGG" id="fso:Fsol_00045"/>
<evidence type="ECO:0000256" key="5">
    <source>
        <dbReference type="ARBA" id="ARBA00022741"/>
    </source>
</evidence>
<sequence>MTLSGLEYPLKSYILKLIIDDVSAMQFHTIWIPVTWYCVAQALTFLLWYSFGWCELRYMPQIKKDIAAKFIEKIGLYDYHFFQEHQSSTISARIKDAAKIMPRIIELSLIQPLHLIITVIISIALLFKVHFIFGLAMFVWVSTFMLMCYTRMKKVSLLAKAEAECEINTYGEVNDYVSNMLFIKIFSSFLHEKSALKNKLEKLMHKSITTASASVSYFRTQHFIFSSYIVLCLIGMVYCSAKSIITPGDFALVFMTNLEITMQLFHITFVIREIITDYSSLRQALSILEYDTGVQDKPNAPTLVVSEGMIQFHNVKFHHKNSIPLFLNKSITILPKQKIGLVGYSGSGKSTFINLILRLYDIMDGGIYIDRQDICQVQQDSLRNAIAVIPQDISLFSRSIMENIRYGRVDATDEEVIDAAKKAYAHDFITQLPKKYDSVVGEKGNALSGGQKQRIAIARAILKNAPILILDEATSHLDSVIESTIQRSIAELMKDKTSIIIAHRLSTLLTVDRIVVFENGNIVEDDTHTNLLEKGGVYKKLWDAQIGGFLPNGES</sequence>
<dbReference type="PANTHER" id="PTHR24221">
    <property type="entry name" value="ATP-BINDING CASSETTE SUB-FAMILY B"/>
    <property type="match status" value="1"/>
</dbReference>
<dbReference type="PANTHER" id="PTHR24221:SF654">
    <property type="entry name" value="ATP-BINDING CASSETTE SUB-FAMILY B MEMBER 6"/>
    <property type="match status" value="1"/>
</dbReference>
<dbReference type="Pfam" id="PF00005">
    <property type="entry name" value="ABC_tran"/>
    <property type="match status" value="1"/>
</dbReference>
<evidence type="ECO:0000256" key="9">
    <source>
        <dbReference type="ARBA" id="ARBA00024725"/>
    </source>
</evidence>
<dbReference type="PROSITE" id="PS50929">
    <property type="entry name" value="ABC_TM1F"/>
    <property type="match status" value="1"/>
</dbReference>
<evidence type="ECO:0000256" key="2">
    <source>
        <dbReference type="ARBA" id="ARBA00005417"/>
    </source>
</evidence>
<evidence type="ECO:0000313" key="13">
    <source>
        <dbReference type="EMBL" id="AWD32858.1"/>
    </source>
</evidence>
<dbReference type="SUPFAM" id="SSF90123">
    <property type="entry name" value="ABC transporter transmembrane region"/>
    <property type="match status" value="1"/>
</dbReference>
<dbReference type="InterPro" id="IPR039421">
    <property type="entry name" value="Type_1_exporter"/>
</dbReference>
<keyword evidence="4 10" id="KW-0812">Transmembrane</keyword>
<dbReference type="AlphaFoldDB" id="A0A2U8BRA4"/>
<keyword evidence="5" id="KW-0547">Nucleotide-binding</keyword>
<dbReference type="OrthoDB" id="5288404at2"/>